<feature type="domain" description="HTH myb-type" evidence="7">
    <location>
        <begin position="59"/>
        <end position="102"/>
    </location>
</feature>
<reference evidence="8" key="1">
    <citation type="submission" date="2022-08" db="EMBL/GenBank/DDBJ databases">
        <title>Novel sulfate-reducing endosymbionts in the free-living metamonad Anaeramoeba.</title>
        <authorList>
            <person name="Jerlstrom-Hultqvist J."/>
            <person name="Cepicka I."/>
            <person name="Gallot-Lavallee L."/>
            <person name="Salas-Leiva D."/>
            <person name="Curtis B.A."/>
            <person name="Zahonova K."/>
            <person name="Pipaliya S."/>
            <person name="Dacks J."/>
            <person name="Roger A.J."/>
        </authorList>
    </citation>
    <scope>NUCLEOTIDE SEQUENCE</scope>
    <source>
        <strain evidence="8">Schooner1</strain>
    </source>
</reference>
<keyword evidence="3" id="KW-0804">Transcription</keyword>
<feature type="domain" description="HTH myb-type" evidence="7">
    <location>
        <begin position="106"/>
        <end position="153"/>
    </location>
</feature>
<evidence type="ECO:0000256" key="3">
    <source>
        <dbReference type="ARBA" id="ARBA00023163"/>
    </source>
</evidence>
<keyword evidence="1" id="KW-0805">Transcription regulation</keyword>
<comment type="caution">
    <text evidence="8">The sequence shown here is derived from an EMBL/GenBank/DDBJ whole genome shotgun (WGS) entry which is preliminary data.</text>
</comment>
<sequence>MSLLNKNKKLNRKFLNTSLKQDRKLTEFFSKSKKVTWDNISEEFPNLSLNDQITFLKREDRLLISAIEKKGCQKWSEISPFLKWRTSKQCRERWKNKLDPKISTDPLTEEEIHKLEKLLDKIGTHWAKIVKHFPNRSDLILKNYYYTKLRSNKKEKEKNQVEELLPKKELDNTRNKRRKTSPRKRYKKMEDTNVDCKKKKKTCIQKSTKKNNQKIINKIQLSKKNNKNNNKILIFPINKEQKNPIFRNTKDDERKNELKQNDGTNLIQQMCESFLDQEKQDEKEIKMEKEQIINLNFFKSQNDKKSSISHEQKKQNFRKFVNKHQESNSNTDSIFGKKNRQLLNENGEIKMKFLTKWSLSSIQEIDFSYFESFSSIDGDLNSLTRFSYNDSALDTYYFEDIDLINLDFEFPDRFFY</sequence>
<gene>
    <name evidence="8" type="ORF">M0813_20172</name>
</gene>
<keyword evidence="9" id="KW-1185">Reference proteome</keyword>
<organism evidence="8 9">
    <name type="scientific">Anaeramoeba flamelloides</name>
    <dbReference type="NCBI Taxonomy" id="1746091"/>
    <lineage>
        <taxon>Eukaryota</taxon>
        <taxon>Metamonada</taxon>
        <taxon>Anaeramoebidae</taxon>
        <taxon>Anaeramoeba</taxon>
    </lineage>
</organism>
<keyword evidence="4" id="KW-0539">Nucleus</keyword>
<evidence type="ECO:0000259" key="7">
    <source>
        <dbReference type="PROSITE" id="PS51294"/>
    </source>
</evidence>
<evidence type="ECO:0000313" key="8">
    <source>
        <dbReference type="EMBL" id="KAJ6245752.1"/>
    </source>
</evidence>
<feature type="compositionally biased region" description="Basic and acidic residues" evidence="5">
    <location>
        <begin position="165"/>
        <end position="174"/>
    </location>
</feature>
<dbReference type="Proteomes" id="UP001150062">
    <property type="component" value="Unassembled WGS sequence"/>
</dbReference>
<dbReference type="Pfam" id="PF13921">
    <property type="entry name" value="Myb_DNA-bind_6"/>
    <property type="match status" value="1"/>
</dbReference>
<proteinExistence type="predicted"/>
<evidence type="ECO:0000256" key="5">
    <source>
        <dbReference type="SAM" id="MobiDB-lite"/>
    </source>
</evidence>
<dbReference type="InterPro" id="IPR009057">
    <property type="entry name" value="Homeodomain-like_sf"/>
</dbReference>
<dbReference type="EMBL" id="JAOAOG010000143">
    <property type="protein sequence ID" value="KAJ6245752.1"/>
    <property type="molecule type" value="Genomic_DNA"/>
</dbReference>
<dbReference type="Gene3D" id="1.10.10.60">
    <property type="entry name" value="Homeodomain-like"/>
    <property type="match status" value="2"/>
</dbReference>
<protein>
    <submittedName>
        <fullName evidence="8">Myb protein-related</fullName>
    </submittedName>
</protein>
<feature type="compositionally biased region" description="Basic residues" evidence="5">
    <location>
        <begin position="175"/>
        <end position="187"/>
    </location>
</feature>
<dbReference type="InterPro" id="IPR051575">
    <property type="entry name" value="Myb-like_DNA-bd"/>
</dbReference>
<dbReference type="SMART" id="SM00717">
    <property type="entry name" value="SANT"/>
    <property type="match status" value="2"/>
</dbReference>
<evidence type="ECO:0000259" key="6">
    <source>
        <dbReference type="PROSITE" id="PS50090"/>
    </source>
</evidence>
<feature type="domain" description="Myb-like" evidence="6">
    <location>
        <begin position="99"/>
        <end position="149"/>
    </location>
</feature>
<accession>A0ABQ8YMD0</accession>
<dbReference type="CDD" id="cd00167">
    <property type="entry name" value="SANT"/>
    <property type="match status" value="2"/>
</dbReference>
<evidence type="ECO:0000256" key="1">
    <source>
        <dbReference type="ARBA" id="ARBA00023015"/>
    </source>
</evidence>
<feature type="region of interest" description="Disordered" evidence="5">
    <location>
        <begin position="165"/>
        <end position="192"/>
    </location>
</feature>
<dbReference type="PROSITE" id="PS50090">
    <property type="entry name" value="MYB_LIKE"/>
    <property type="match status" value="2"/>
</dbReference>
<dbReference type="PANTHER" id="PTHR46621:SF1">
    <property type="entry name" value="SNRNA-ACTIVATING PROTEIN COMPLEX SUBUNIT 4"/>
    <property type="match status" value="1"/>
</dbReference>
<dbReference type="PANTHER" id="PTHR46621">
    <property type="entry name" value="SNRNA-ACTIVATING PROTEIN COMPLEX SUBUNIT 4"/>
    <property type="match status" value="1"/>
</dbReference>
<evidence type="ECO:0000256" key="2">
    <source>
        <dbReference type="ARBA" id="ARBA00023125"/>
    </source>
</evidence>
<feature type="domain" description="Myb-like" evidence="6">
    <location>
        <begin position="55"/>
        <end position="98"/>
    </location>
</feature>
<dbReference type="SUPFAM" id="SSF46689">
    <property type="entry name" value="Homeodomain-like"/>
    <property type="match status" value="1"/>
</dbReference>
<keyword evidence="2" id="KW-0238">DNA-binding</keyword>
<dbReference type="PROSITE" id="PS51294">
    <property type="entry name" value="HTH_MYB"/>
    <property type="match status" value="2"/>
</dbReference>
<dbReference type="InterPro" id="IPR017930">
    <property type="entry name" value="Myb_dom"/>
</dbReference>
<evidence type="ECO:0000313" key="9">
    <source>
        <dbReference type="Proteomes" id="UP001150062"/>
    </source>
</evidence>
<name>A0ABQ8YMD0_9EUKA</name>
<dbReference type="InterPro" id="IPR001005">
    <property type="entry name" value="SANT/Myb"/>
</dbReference>
<evidence type="ECO:0000256" key="4">
    <source>
        <dbReference type="ARBA" id="ARBA00023242"/>
    </source>
</evidence>